<reference evidence="2" key="1">
    <citation type="journal article" date="2023" name="Nat. Plants">
        <title>Single-cell RNA sequencing provides a high-resolution roadmap for understanding the multicellular compartmentation of specialized metabolism.</title>
        <authorList>
            <person name="Sun S."/>
            <person name="Shen X."/>
            <person name="Li Y."/>
            <person name="Li Y."/>
            <person name="Wang S."/>
            <person name="Li R."/>
            <person name="Zhang H."/>
            <person name="Shen G."/>
            <person name="Guo B."/>
            <person name="Wei J."/>
            <person name="Xu J."/>
            <person name="St-Pierre B."/>
            <person name="Chen S."/>
            <person name="Sun C."/>
        </authorList>
    </citation>
    <scope>NUCLEOTIDE SEQUENCE [LARGE SCALE GENOMIC DNA]</scope>
</reference>
<keyword evidence="2" id="KW-1185">Reference proteome</keyword>
<dbReference type="EMBL" id="CM044702">
    <property type="protein sequence ID" value="KAI5676697.1"/>
    <property type="molecule type" value="Genomic_DNA"/>
</dbReference>
<name>A0ACC0BVS2_CATRO</name>
<evidence type="ECO:0000313" key="2">
    <source>
        <dbReference type="Proteomes" id="UP001060085"/>
    </source>
</evidence>
<dbReference type="Proteomes" id="UP001060085">
    <property type="component" value="Linkage Group LG02"/>
</dbReference>
<organism evidence="1 2">
    <name type="scientific">Catharanthus roseus</name>
    <name type="common">Madagascar periwinkle</name>
    <name type="synonym">Vinca rosea</name>
    <dbReference type="NCBI Taxonomy" id="4058"/>
    <lineage>
        <taxon>Eukaryota</taxon>
        <taxon>Viridiplantae</taxon>
        <taxon>Streptophyta</taxon>
        <taxon>Embryophyta</taxon>
        <taxon>Tracheophyta</taxon>
        <taxon>Spermatophyta</taxon>
        <taxon>Magnoliopsida</taxon>
        <taxon>eudicotyledons</taxon>
        <taxon>Gunneridae</taxon>
        <taxon>Pentapetalae</taxon>
        <taxon>asterids</taxon>
        <taxon>lamiids</taxon>
        <taxon>Gentianales</taxon>
        <taxon>Apocynaceae</taxon>
        <taxon>Rauvolfioideae</taxon>
        <taxon>Vinceae</taxon>
        <taxon>Catharanthinae</taxon>
        <taxon>Catharanthus</taxon>
    </lineage>
</organism>
<evidence type="ECO:0000313" key="1">
    <source>
        <dbReference type="EMBL" id="KAI5676697.1"/>
    </source>
</evidence>
<sequence>MTRFLDDQEYKAAMNYIPLNCDEVEPYIKTRVWRVRIDREIHGRNSIGDEDDNNEDEEEVECESNDEEEEFQSESDFETICFYSSEDVYFSGDDVYTFGIGFYSCGMSTSPATMCTPSASASIPPRTSTPPTTLTPFPQLSYSILAPITTPSSSFVVGTSSRPIPSPSTRLPTPPMQGVVGSRILILPMADNFSKQSACAKSIIEIMKKHFVEAHASFGKIPNRIKNLWYTKFRKMYQWNPLHEHAIWDAWEKRASLRYKDLIYEMLSRRSGRRHRGIVYRGVVTRGPASAPAGLAGKNGRGEISGAKAERKRLHIETDFPILTDEQLMFEAAGGSNKGHIYSFGSQYAAITAK</sequence>
<accession>A0ACC0BVS2</accession>
<proteinExistence type="predicted"/>
<gene>
    <name evidence="1" type="ORF">M9H77_07647</name>
</gene>
<comment type="caution">
    <text evidence="1">The sequence shown here is derived from an EMBL/GenBank/DDBJ whole genome shotgun (WGS) entry which is preliminary data.</text>
</comment>
<protein>
    <submittedName>
        <fullName evidence="1">Uncharacterized protein</fullName>
    </submittedName>
</protein>